<keyword evidence="1" id="KW-0732">Signal</keyword>
<proteinExistence type="predicted"/>
<evidence type="ECO:0000313" key="3">
    <source>
        <dbReference type="Proteomes" id="UP000823909"/>
    </source>
</evidence>
<sequence>MKRKRLVLMTAAAVICLSACGGDEKKAGESATEKVDEMASQAQESMDGIELPSESVTRAVSDTWVVPDTDEVYVLQADGTGNRDGDPFTFECGFDDENNITLKITMDDGSAENLYAISTDSTGYGIDLAALDGGEDLKFLPEDLEFLSTDDGRISGLTGTWTDESGNEYEFDKDGSMAIRSADSETSGTFSAVSDAKGGLFFRIVVEGGSLEYGFELSEDGTEMKLASPGTDVIHTWTKK</sequence>
<dbReference type="EMBL" id="DWUU01000021">
    <property type="protein sequence ID" value="HJD41919.1"/>
    <property type="molecule type" value="Genomic_DNA"/>
</dbReference>
<name>A0A9D2RB58_9FIRM</name>
<evidence type="ECO:0000313" key="2">
    <source>
        <dbReference type="EMBL" id="HJD41919.1"/>
    </source>
</evidence>
<reference evidence="2" key="2">
    <citation type="submission" date="2021-04" db="EMBL/GenBank/DDBJ databases">
        <authorList>
            <person name="Gilroy R."/>
        </authorList>
    </citation>
    <scope>NUCLEOTIDE SEQUENCE</scope>
    <source>
        <strain evidence="2">ChiBcec15-3976</strain>
    </source>
</reference>
<evidence type="ECO:0000256" key="1">
    <source>
        <dbReference type="SAM" id="SignalP"/>
    </source>
</evidence>
<protein>
    <recommendedName>
        <fullName evidence="4">DUF5640 domain-containing protein</fullName>
    </recommendedName>
</protein>
<feature type="signal peptide" evidence="1">
    <location>
        <begin position="1"/>
        <end position="21"/>
    </location>
</feature>
<accession>A0A9D2RB58</accession>
<reference evidence="2" key="1">
    <citation type="journal article" date="2021" name="PeerJ">
        <title>Extensive microbial diversity within the chicken gut microbiome revealed by metagenomics and culture.</title>
        <authorList>
            <person name="Gilroy R."/>
            <person name="Ravi A."/>
            <person name="Getino M."/>
            <person name="Pursley I."/>
            <person name="Horton D.L."/>
            <person name="Alikhan N.F."/>
            <person name="Baker D."/>
            <person name="Gharbi K."/>
            <person name="Hall N."/>
            <person name="Watson M."/>
            <person name="Adriaenssens E.M."/>
            <person name="Foster-Nyarko E."/>
            <person name="Jarju S."/>
            <person name="Secka A."/>
            <person name="Antonio M."/>
            <person name="Oren A."/>
            <person name="Chaudhuri R.R."/>
            <person name="La Ragione R."/>
            <person name="Hildebrand F."/>
            <person name="Pallen M.J."/>
        </authorList>
    </citation>
    <scope>NUCLEOTIDE SEQUENCE</scope>
    <source>
        <strain evidence="2">ChiBcec15-3976</strain>
    </source>
</reference>
<gene>
    <name evidence="2" type="ORF">H9910_02760</name>
</gene>
<organism evidence="2 3">
    <name type="scientific">Candidatus Mediterraneibacter quadrami</name>
    <dbReference type="NCBI Taxonomy" id="2838684"/>
    <lineage>
        <taxon>Bacteria</taxon>
        <taxon>Bacillati</taxon>
        <taxon>Bacillota</taxon>
        <taxon>Clostridia</taxon>
        <taxon>Lachnospirales</taxon>
        <taxon>Lachnospiraceae</taxon>
        <taxon>Mediterraneibacter</taxon>
    </lineage>
</organism>
<dbReference type="AlphaFoldDB" id="A0A9D2RB58"/>
<dbReference type="Proteomes" id="UP000823909">
    <property type="component" value="Unassembled WGS sequence"/>
</dbReference>
<evidence type="ECO:0008006" key="4">
    <source>
        <dbReference type="Google" id="ProtNLM"/>
    </source>
</evidence>
<comment type="caution">
    <text evidence="2">The sequence shown here is derived from an EMBL/GenBank/DDBJ whole genome shotgun (WGS) entry which is preliminary data.</text>
</comment>
<feature type="chain" id="PRO_5039242900" description="DUF5640 domain-containing protein" evidence="1">
    <location>
        <begin position="22"/>
        <end position="240"/>
    </location>
</feature>